<proteinExistence type="predicted"/>
<reference evidence="1" key="1">
    <citation type="submission" date="2014-09" db="EMBL/GenBank/DDBJ databases">
        <authorList>
            <person name="Magalhaes I.L.F."/>
            <person name="Oliveira U."/>
            <person name="Santos F.R."/>
            <person name="Vidigal T.H.D.A."/>
            <person name="Brescovit A.D."/>
            <person name="Santos A.J."/>
        </authorList>
    </citation>
    <scope>NUCLEOTIDE SEQUENCE</scope>
    <source>
        <tissue evidence="1">Shoot tissue taken approximately 20 cm above the soil surface</tissue>
    </source>
</reference>
<reference evidence="1" key="2">
    <citation type="journal article" date="2015" name="Data Brief">
        <title>Shoot transcriptome of the giant reed, Arundo donax.</title>
        <authorList>
            <person name="Barrero R.A."/>
            <person name="Guerrero F.D."/>
            <person name="Moolhuijzen P."/>
            <person name="Goolsby J.A."/>
            <person name="Tidwell J."/>
            <person name="Bellgard S.E."/>
            <person name="Bellgard M.I."/>
        </authorList>
    </citation>
    <scope>NUCLEOTIDE SEQUENCE</scope>
    <source>
        <tissue evidence="1">Shoot tissue taken approximately 20 cm above the soil surface</tissue>
    </source>
</reference>
<name>A0A0A9GJ22_ARUDO</name>
<dbReference type="AlphaFoldDB" id="A0A0A9GJ22"/>
<accession>A0A0A9GJ22</accession>
<protein>
    <submittedName>
        <fullName evidence="1">Uncharacterized protein</fullName>
    </submittedName>
</protein>
<organism evidence="1">
    <name type="scientific">Arundo donax</name>
    <name type="common">Giant reed</name>
    <name type="synonym">Donax arundinaceus</name>
    <dbReference type="NCBI Taxonomy" id="35708"/>
    <lineage>
        <taxon>Eukaryota</taxon>
        <taxon>Viridiplantae</taxon>
        <taxon>Streptophyta</taxon>
        <taxon>Embryophyta</taxon>
        <taxon>Tracheophyta</taxon>
        <taxon>Spermatophyta</taxon>
        <taxon>Magnoliopsida</taxon>
        <taxon>Liliopsida</taxon>
        <taxon>Poales</taxon>
        <taxon>Poaceae</taxon>
        <taxon>PACMAD clade</taxon>
        <taxon>Arundinoideae</taxon>
        <taxon>Arundineae</taxon>
        <taxon>Arundo</taxon>
    </lineage>
</organism>
<dbReference type="EMBL" id="GBRH01177238">
    <property type="protein sequence ID" value="JAE20658.1"/>
    <property type="molecule type" value="Transcribed_RNA"/>
</dbReference>
<evidence type="ECO:0000313" key="1">
    <source>
        <dbReference type="EMBL" id="JAE20658.1"/>
    </source>
</evidence>
<sequence>MNSSRCRYRSGGGWDCPELFRFHASGYCSKLGQAMASVNCRIPSTIYL</sequence>